<dbReference type="RefSeq" id="WP_377113872.1">
    <property type="nucleotide sequence ID" value="NZ_JBHTHZ010000005.1"/>
</dbReference>
<keyword evidence="1" id="KW-0812">Transmembrane</keyword>
<dbReference type="Proteomes" id="UP001597010">
    <property type="component" value="Unassembled WGS sequence"/>
</dbReference>
<name>A0ABW3ATV8_9SPHI</name>
<reference evidence="3" key="1">
    <citation type="journal article" date="2019" name="Int. J. Syst. Evol. Microbiol.">
        <title>The Global Catalogue of Microorganisms (GCM) 10K type strain sequencing project: providing services to taxonomists for standard genome sequencing and annotation.</title>
        <authorList>
            <consortium name="The Broad Institute Genomics Platform"/>
            <consortium name="The Broad Institute Genome Sequencing Center for Infectious Disease"/>
            <person name="Wu L."/>
            <person name="Ma J."/>
        </authorList>
    </citation>
    <scope>NUCLEOTIDE SEQUENCE [LARGE SCALE GENOMIC DNA]</scope>
    <source>
        <strain evidence="3">CCUG 61484</strain>
    </source>
</reference>
<proteinExistence type="predicted"/>
<feature type="transmembrane region" description="Helical" evidence="1">
    <location>
        <begin position="97"/>
        <end position="119"/>
    </location>
</feature>
<evidence type="ECO:0008006" key="4">
    <source>
        <dbReference type="Google" id="ProtNLM"/>
    </source>
</evidence>
<evidence type="ECO:0000256" key="1">
    <source>
        <dbReference type="SAM" id="Phobius"/>
    </source>
</evidence>
<keyword evidence="1" id="KW-0472">Membrane</keyword>
<dbReference type="EMBL" id="JBHTHZ010000005">
    <property type="protein sequence ID" value="MFD0793699.1"/>
    <property type="molecule type" value="Genomic_DNA"/>
</dbReference>
<feature type="transmembrane region" description="Helical" evidence="1">
    <location>
        <begin position="131"/>
        <end position="156"/>
    </location>
</feature>
<gene>
    <name evidence="2" type="ORF">ACFQZX_08725</name>
</gene>
<evidence type="ECO:0000313" key="3">
    <source>
        <dbReference type="Proteomes" id="UP001597010"/>
    </source>
</evidence>
<sequence>MYHPFSVADTLKSAWDVLKKNFITIIVYSVISLFVVLIFAFLVYFFLSETAIALAGALLLLIIISYNFLAFIKLIFQLMDNQYHEISLKDIIPTFRMVGSYVLLLLLMSALTVFISNGIQDNLGEGITQSVLGIVAGYFFQFFFLFYFPLCTCYIVDDQSGPFESVAQSFHLIKGNIIKYLILFVVIEALIFIGSLTVVGIVLVIPFVNIILAVTYRKLVYSHQDVDDDIAETN</sequence>
<accession>A0ABW3ATV8</accession>
<feature type="transmembrane region" description="Helical" evidence="1">
    <location>
        <begin position="21"/>
        <end position="46"/>
    </location>
</feature>
<protein>
    <recommendedName>
        <fullName evidence="4">Glycerophosphoryl diester phosphodiesterase membrane domain-containing protein</fullName>
    </recommendedName>
</protein>
<comment type="caution">
    <text evidence="2">The sequence shown here is derived from an EMBL/GenBank/DDBJ whole genome shotgun (WGS) entry which is preliminary data.</text>
</comment>
<keyword evidence="3" id="KW-1185">Reference proteome</keyword>
<evidence type="ECO:0000313" key="2">
    <source>
        <dbReference type="EMBL" id="MFD0793699.1"/>
    </source>
</evidence>
<keyword evidence="1" id="KW-1133">Transmembrane helix</keyword>
<organism evidence="2 3">
    <name type="scientific">Mucilaginibacter litoreus</name>
    <dbReference type="NCBI Taxonomy" id="1048221"/>
    <lineage>
        <taxon>Bacteria</taxon>
        <taxon>Pseudomonadati</taxon>
        <taxon>Bacteroidota</taxon>
        <taxon>Sphingobacteriia</taxon>
        <taxon>Sphingobacteriales</taxon>
        <taxon>Sphingobacteriaceae</taxon>
        <taxon>Mucilaginibacter</taxon>
    </lineage>
</organism>
<feature type="transmembrane region" description="Helical" evidence="1">
    <location>
        <begin position="199"/>
        <end position="216"/>
    </location>
</feature>
<feature type="transmembrane region" description="Helical" evidence="1">
    <location>
        <begin position="52"/>
        <end position="76"/>
    </location>
</feature>